<feature type="region of interest" description="Disordered" evidence="1">
    <location>
        <begin position="206"/>
        <end position="267"/>
    </location>
</feature>
<dbReference type="PANTHER" id="PTHR33734:SF22">
    <property type="entry name" value="MEMBRANE-BOUND LYTIC MUREIN TRANSGLYCOSYLASE D"/>
    <property type="match status" value="1"/>
</dbReference>
<dbReference type="Pfam" id="PF01551">
    <property type="entry name" value="Peptidase_M23"/>
    <property type="match status" value="1"/>
</dbReference>
<dbReference type="SUPFAM" id="SSF51261">
    <property type="entry name" value="Duplicated hybrid motif"/>
    <property type="match status" value="1"/>
</dbReference>
<dbReference type="CDD" id="cd00118">
    <property type="entry name" value="LysM"/>
    <property type="match status" value="5"/>
</dbReference>
<feature type="domain" description="LysM" evidence="3">
    <location>
        <begin position="48"/>
        <end position="92"/>
    </location>
</feature>
<dbReference type="Proteomes" id="UP000247763">
    <property type="component" value="Chromosome"/>
</dbReference>
<feature type="region of interest" description="Disordered" evidence="1">
    <location>
        <begin position="567"/>
        <end position="586"/>
    </location>
</feature>
<feature type="domain" description="LysM" evidence="3">
    <location>
        <begin position="169"/>
        <end position="213"/>
    </location>
</feature>
<dbReference type="InterPro" id="IPR011055">
    <property type="entry name" value="Dup_hybrid_motif"/>
</dbReference>
<dbReference type="Gene3D" id="2.70.70.10">
    <property type="entry name" value="Glucose Permease (Domain IIA)"/>
    <property type="match status" value="1"/>
</dbReference>
<name>A0A2Z3HR16_9CAUL</name>
<dbReference type="SUPFAM" id="SSF54106">
    <property type="entry name" value="LysM domain"/>
    <property type="match status" value="5"/>
</dbReference>
<feature type="signal peptide" evidence="2">
    <location>
        <begin position="1"/>
        <end position="27"/>
    </location>
</feature>
<protein>
    <submittedName>
        <fullName evidence="4">Peptidase M24</fullName>
    </submittedName>
</protein>
<evidence type="ECO:0000313" key="4">
    <source>
        <dbReference type="EMBL" id="AWM77672.1"/>
    </source>
</evidence>
<dbReference type="EMBL" id="CP029479">
    <property type="protein sequence ID" value="AWM77672.1"/>
    <property type="molecule type" value="Genomic_DNA"/>
</dbReference>
<organism evidence="4 5">
    <name type="scientific">Phenylobacterium parvum</name>
    <dbReference type="NCBI Taxonomy" id="2201350"/>
    <lineage>
        <taxon>Bacteria</taxon>
        <taxon>Pseudomonadati</taxon>
        <taxon>Pseudomonadota</taxon>
        <taxon>Alphaproteobacteria</taxon>
        <taxon>Caulobacterales</taxon>
        <taxon>Caulobacteraceae</taxon>
        <taxon>Phenylobacterium</taxon>
    </lineage>
</organism>
<proteinExistence type="predicted"/>
<keyword evidence="2" id="KW-0732">Signal</keyword>
<dbReference type="Gene3D" id="3.10.350.10">
    <property type="entry name" value="LysM domain"/>
    <property type="match status" value="5"/>
</dbReference>
<feature type="compositionally biased region" description="Basic and acidic residues" evidence="1">
    <location>
        <begin position="245"/>
        <end position="254"/>
    </location>
</feature>
<evidence type="ECO:0000259" key="3">
    <source>
        <dbReference type="PROSITE" id="PS51782"/>
    </source>
</evidence>
<feature type="compositionally biased region" description="Low complexity" evidence="1">
    <location>
        <begin position="435"/>
        <end position="450"/>
    </location>
</feature>
<feature type="compositionally biased region" description="Low complexity" evidence="1">
    <location>
        <begin position="233"/>
        <end position="244"/>
    </location>
</feature>
<dbReference type="AlphaFoldDB" id="A0A2Z3HR16"/>
<dbReference type="InterPro" id="IPR036779">
    <property type="entry name" value="LysM_dom_sf"/>
</dbReference>
<feature type="chain" id="PRO_5016277994" evidence="2">
    <location>
        <begin position="28"/>
        <end position="684"/>
    </location>
</feature>
<feature type="compositionally biased region" description="Basic and acidic residues" evidence="1">
    <location>
        <begin position="381"/>
        <end position="392"/>
    </location>
</feature>
<dbReference type="PROSITE" id="PS51782">
    <property type="entry name" value="LYSM"/>
    <property type="match status" value="5"/>
</dbReference>
<feature type="domain" description="LysM" evidence="3">
    <location>
        <begin position="119"/>
        <end position="163"/>
    </location>
</feature>
<feature type="compositionally biased region" description="Pro residues" evidence="1">
    <location>
        <begin position="402"/>
        <end position="414"/>
    </location>
</feature>
<dbReference type="InterPro" id="IPR016047">
    <property type="entry name" value="M23ase_b-sheet_dom"/>
</dbReference>
<feature type="compositionally biased region" description="Pro residues" evidence="1">
    <location>
        <begin position="451"/>
        <end position="520"/>
    </location>
</feature>
<dbReference type="RefSeq" id="WP_110450239.1">
    <property type="nucleotide sequence ID" value="NZ_CP029479.1"/>
</dbReference>
<dbReference type="Pfam" id="PF01476">
    <property type="entry name" value="LysM"/>
    <property type="match status" value="5"/>
</dbReference>
<evidence type="ECO:0000256" key="2">
    <source>
        <dbReference type="SAM" id="SignalP"/>
    </source>
</evidence>
<evidence type="ECO:0000313" key="5">
    <source>
        <dbReference type="Proteomes" id="UP000247763"/>
    </source>
</evidence>
<gene>
    <name evidence="4" type="ORF">HYN04_07795</name>
</gene>
<accession>A0A2Z3HR16</accession>
<dbReference type="CDD" id="cd12797">
    <property type="entry name" value="M23_peptidase"/>
    <property type="match status" value="1"/>
</dbReference>
<dbReference type="GO" id="GO:0008932">
    <property type="term" value="F:lytic endotransglycosylase activity"/>
    <property type="evidence" value="ECO:0007669"/>
    <property type="project" value="TreeGrafter"/>
</dbReference>
<dbReference type="PANTHER" id="PTHR33734">
    <property type="entry name" value="LYSM DOMAIN-CONTAINING GPI-ANCHORED PROTEIN 2"/>
    <property type="match status" value="1"/>
</dbReference>
<dbReference type="OrthoDB" id="9795421at2"/>
<dbReference type="InterPro" id="IPR018392">
    <property type="entry name" value="LysM"/>
</dbReference>
<keyword evidence="5" id="KW-1185">Reference proteome</keyword>
<dbReference type="SMART" id="SM00257">
    <property type="entry name" value="LysM"/>
    <property type="match status" value="5"/>
</dbReference>
<feature type="domain" description="LysM" evidence="3">
    <location>
        <begin position="284"/>
        <end position="328"/>
    </location>
</feature>
<dbReference type="KEGG" id="phb:HYN04_07795"/>
<feature type="domain" description="LysM" evidence="3">
    <location>
        <begin position="334"/>
        <end position="378"/>
    </location>
</feature>
<sequence>MSSLLNRTVMMLAASTALAGLSTPVLAREAPSGDVAPVQLALLQASGDTYTVQRGDTLFGISRKLGVSSEAIAEANDLGAGARIDAGMKLRVPGASGEARASAGPQAAGRVVTVTGGASTYVVRSGDTVDEIADRMGITRKALADLNGLKPPYALSVGKKLKGPPETRKAYVAVQGDSLDAVARRFSVSPRALAAENGIRTSASLRAGQKLTLPEGYRDRGPIRSTSRPASVTSRPPAEAPARTPRTETPRPLEAEAPAPAARGQESVRVLAGGRVISVKGKPKTYTVRKGDTVDEIAGRMGLSRKELASLNGLKSPYALQPGQVLKGPAETQRAYVAVTGDTVSVVARRFGVTPRALAAQNGLKTGAALKSGQRVILPDGAKDRGPIRETVRTPAPAAPAVRPPPAPTAPEPEAPLEDPGVSGPPELRKEPGVASAPRPTSPAPTANVPAPGPTPPPQPKVEAPPPPPPERTTPAVAPPVAPPPRTTPPPASRPVPPPVRVTPPPVTPPPVTTPPPSRSAPPAASRPQSGGFTPPPTASTTPLTDVQIAALGKGRFLWPLRGEVLSDFGPKGTGQRNDGVNIRAPRGAPVRASAAGEVVYAGDQVPGFGNLVLIKHPDGWVTAYAHMSNVDVKIQQKVLQGQQIGEAGDTGGVAEPQLHFEIRYAPTPAERARPVSPTLLLPR</sequence>
<evidence type="ECO:0000256" key="1">
    <source>
        <dbReference type="SAM" id="MobiDB-lite"/>
    </source>
</evidence>
<feature type="region of interest" description="Disordered" evidence="1">
    <location>
        <begin position="375"/>
        <end position="543"/>
    </location>
</feature>
<reference evidence="5" key="1">
    <citation type="submission" date="2018-05" db="EMBL/GenBank/DDBJ databases">
        <title>Genome sequencing of Phenylobacterium sp. HYN0004.</title>
        <authorList>
            <person name="Yi H."/>
            <person name="Baek C."/>
        </authorList>
    </citation>
    <scope>NUCLEOTIDE SEQUENCE [LARGE SCALE GENOMIC DNA]</scope>
    <source>
        <strain evidence="5">HYN0004</strain>
    </source>
</reference>